<reference evidence="2 3" key="1">
    <citation type="journal article" date="2014" name="Mol. Biol. Evol.">
        <title>Massive expansion of Ubiquitination-related gene families within the Chlamydiae.</title>
        <authorList>
            <person name="Domman D."/>
            <person name="Collingro A."/>
            <person name="Lagkouvardos I."/>
            <person name="Gehre L."/>
            <person name="Weinmaier T."/>
            <person name="Rattei T."/>
            <person name="Subtil A."/>
            <person name="Horn M."/>
        </authorList>
    </citation>
    <scope>NUCLEOTIDE SEQUENCE [LARGE SCALE GENOMIC DNA]</scope>
    <source>
        <strain evidence="2 3">EI2</strain>
    </source>
</reference>
<name>A0A0C1K334_9BACT</name>
<dbReference type="InterPro" id="IPR003754">
    <property type="entry name" value="4pyrrol_synth_uPrphyn_synth"/>
</dbReference>
<gene>
    <name evidence="2" type="ORF">DB44_AV00100</name>
</gene>
<dbReference type="GO" id="GO:0004852">
    <property type="term" value="F:uroporphyrinogen-III synthase activity"/>
    <property type="evidence" value="ECO:0007669"/>
    <property type="project" value="InterPro"/>
</dbReference>
<accession>A0A0C1K334</accession>
<protein>
    <recommendedName>
        <fullName evidence="1">Tetrapyrrole biosynthesis uroporphyrinogen III synthase domain-containing protein</fullName>
    </recommendedName>
</protein>
<dbReference type="NCBIfam" id="NF004593">
    <property type="entry name" value="PRK05928.4-2"/>
    <property type="match status" value="1"/>
</dbReference>
<evidence type="ECO:0000313" key="2">
    <source>
        <dbReference type="EMBL" id="KIC73747.1"/>
    </source>
</evidence>
<dbReference type="Pfam" id="PF02602">
    <property type="entry name" value="HEM4"/>
    <property type="match status" value="1"/>
</dbReference>
<dbReference type="AlphaFoldDB" id="A0A0C1K334"/>
<proteinExistence type="predicted"/>
<feature type="domain" description="Tetrapyrrole biosynthesis uroporphyrinogen III synthase" evidence="1">
    <location>
        <begin position="28"/>
        <end position="216"/>
    </location>
</feature>
<dbReference type="EMBL" id="JSAN01000020">
    <property type="protein sequence ID" value="KIC73747.1"/>
    <property type="molecule type" value="Genomic_DNA"/>
</dbReference>
<dbReference type="CDD" id="cd06578">
    <property type="entry name" value="HemD"/>
    <property type="match status" value="1"/>
</dbReference>
<dbReference type="Proteomes" id="UP000031465">
    <property type="component" value="Unassembled WGS sequence"/>
</dbReference>
<evidence type="ECO:0000259" key="1">
    <source>
        <dbReference type="Pfam" id="PF02602"/>
    </source>
</evidence>
<dbReference type="PATRIC" id="fig|362787.3.peg.306"/>
<evidence type="ECO:0000313" key="3">
    <source>
        <dbReference type="Proteomes" id="UP000031465"/>
    </source>
</evidence>
<dbReference type="GO" id="GO:0033014">
    <property type="term" value="P:tetrapyrrole biosynthetic process"/>
    <property type="evidence" value="ECO:0007669"/>
    <property type="project" value="InterPro"/>
</dbReference>
<dbReference type="InterPro" id="IPR036108">
    <property type="entry name" value="4pyrrol_syn_uPrphyn_synt_sf"/>
</dbReference>
<dbReference type="Gene3D" id="3.40.50.10090">
    <property type="match status" value="2"/>
</dbReference>
<comment type="caution">
    <text evidence="2">The sequence shown here is derived from an EMBL/GenBank/DDBJ whole genome shotgun (WGS) entry which is preliminary data.</text>
</comment>
<dbReference type="SUPFAM" id="SSF69618">
    <property type="entry name" value="HemD-like"/>
    <property type="match status" value="1"/>
</dbReference>
<sequence length="224" mass="25726">MLRCEKKLRKILYTGLNPAYYHSTDQLTHCPLIKIIPRPLTDPCIQKAFRDFHLFTHLIFTSKTSIHLLHDHLSHFGLSLDDWKSKTSIAVGQVSGSHLRALGIQPALIAKEETAEGLIIELHSLSLQKASFFWPHSAQARSVLVDFFTDRHLNYYACPFYDTQFRQPEYIPSLEQFDEIVFTSPSTVHAFAKIFGYFPIDKKYVTIGPITLQCLQTYIPQLNS</sequence>
<organism evidence="2 3">
    <name type="scientific">Candidatus Protochlamydia amoebophila</name>
    <dbReference type="NCBI Taxonomy" id="362787"/>
    <lineage>
        <taxon>Bacteria</taxon>
        <taxon>Pseudomonadati</taxon>
        <taxon>Chlamydiota</taxon>
        <taxon>Chlamydiia</taxon>
        <taxon>Parachlamydiales</taxon>
        <taxon>Parachlamydiaceae</taxon>
        <taxon>Candidatus Protochlamydia</taxon>
    </lineage>
</organism>